<evidence type="ECO:0000313" key="9">
    <source>
        <dbReference type="EMBL" id="MCV7629477.1"/>
    </source>
</evidence>
<feature type="region of interest" description="Disordered" evidence="6">
    <location>
        <begin position="285"/>
        <end position="333"/>
    </location>
</feature>
<dbReference type="InterPro" id="IPR013762">
    <property type="entry name" value="Integrase-like_cat_sf"/>
</dbReference>
<accession>A0AAP3AL42</accession>
<dbReference type="InterPro" id="IPR010998">
    <property type="entry name" value="Integrase_recombinase_N"/>
</dbReference>
<comment type="similarity">
    <text evidence="1">Belongs to the 'phage' integrase family.</text>
</comment>
<dbReference type="Gene3D" id="1.10.443.10">
    <property type="entry name" value="Intergrase catalytic core"/>
    <property type="match status" value="1"/>
</dbReference>
<dbReference type="InterPro" id="IPR004107">
    <property type="entry name" value="Integrase_SAM-like_N"/>
</dbReference>
<dbReference type="PANTHER" id="PTHR30629">
    <property type="entry name" value="PROPHAGE INTEGRASE"/>
    <property type="match status" value="1"/>
</dbReference>
<name>A0AAP3AL42_MICLU</name>
<dbReference type="EMBL" id="JALXKZ020000023">
    <property type="protein sequence ID" value="MCV7629477.1"/>
    <property type="molecule type" value="Genomic_DNA"/>
</dbReference>
<dbReference type="InterPro" id="IPR050808">
    <property type="entry name" value="Phage_Integrase"/>
</dbReference>
<dbReference type="Proteomes" id="UP001205867">
    <property type="component" value="Unassembled WGS sequence"/>
</dbReference>
<dbReference type="PROSITE" id="PS51898">
    <property type="entry name" value="TYR_RECOMBINASE"/>
    <property type="match status" value="1"/>
</dbReference>
<evidence type="ECO:0000256" key="4">
    <source>
        <dbReference type="ARBA" id="ARBA00023172"/>
    </source>
</evidence>
<evidence type="ECO:0000313" key="10">
    <source>
        <dbReference type="Proteomes" id="UP001205867"/>
    </source>
</evidence>
<dbReference type="PROSITE" id="PS51900">
    <property type="entry name" value="CB"/>
    <property type="match status" value="1"/>
</dbReference>
<comment type="caution">
    <text evidence="9">The sequence shown here is derived from an EMBL/GenBank/DDBJ whole genome shotgun (WGS) entry which is preliminary data.</text>
</comment>
<feature type="domain" description="Tyr recombinase" evidence="7">
    <location>
        <begin position="185"/>
        <end position="333"/>
    </location>
</feature>
<evidence type="ECO:0000256" key="6">
    <source>
        <dbReference type="SAM" id="MobiDB-lite"/>
    </source>
</evidence>
<protein>
    <submittedName>
        <fullName evidence="9">Site-specific integrase</fullName>
    </submittedName>
</protein>
<dbReference type="GO" id="GO:0006310">
    <property type="term" value="P:DNA recombination"/>
    <property type="evidence" value="ECO:0007669"/>
    <property type="project" value="UniProtKB-KW"/>
</dbReference>
<reference evidence="9" key="1">
    <citation type="submission" date="2023-06" db="EMBL/GenBank/DDBJ databases">
        <title>lsaBGC provides a comprehensive framework for evolutionary analysis of biosynthetic gene clusters within focal taxa.</title>
        <authorList>
            <person name="Salamzade R."/>
            <person name="Sandstrom S."/>
            <person name="Kalan L.R."/>
        </authorList>
    </citation>
    <scope>NUCLEOTIDE SEQUENCE</scope>
    <source>
        <strain evidence="9">P3-SID899</strain>
    </source>
</reference>
<dbReference type="Gene3D" id="1.10.150.130">
    <property type="match status" value="1"/>
</dbReference>
<evidence type="ECO:0000256" key="5">
    <source>
        <dbReference type="PROSITE-ProRule" id="PRU01248"/>
    </source>
</evidence>
<evidence type="ECO:0000256" key="1">
    <source>
        <dbReference type="ARBA" id="ARBA00008857"/>
    </source>
</evidence>
<evidence type="ECO:0000256" key="3">
    <source>
        <dbReference type="ARBA" id="ARBA00023125"/>
    </source>
</evidence>
<dbReference type="InterPro" id="IPR002104">
    <property type="entry name" value="Integrase_catalytic"/>
</dbReference>
<dbReference type="AlphaFoldDB" id="A0AAP3AL42"/>
<evidence type="ECO:0000256" key="2">
    <source>
        <dbReference type="ARBA" id="ARBA00022908"/>
    </source>
</evidence>
<dbReference type="InterPro" id="IPR011010">
    <property type="entry name" value="DNA_brk_join_enz"/>
</dbReference>
<feature type="region of interest" description="Disordered" evidence="6">
    <location>
        <begin position="123"/>
        <end position="146"/>
    </location>
</feature>
<dbReference type="SUPFAM" id="SSF56349">
    <property type="entry name" value="DNA breaking-rejoining enzymes"/>
    <property type="match status" value="1"/>
</dbReference>
<dbReference type="InterPro" id="IPR044068">
    <property type="entry name" value="CB"/>
</dbReference>
<dbReference type="Pfam" id="PF14659">
    <property type="entry name" value="Phage_int_SAM_3"/>
    <property type="match status" value="1"/>
</dbReference>
<dbReference type="PANTHER" id="PTHR30629:SF2">
    <property type="entry name" value="PROPHAGE INTEGRASE INTS-RELATED"/>
    <property type="match status" value="1"/>
</dbReference>
<evidence type="ECO:0000259" key="7">
    <source>
        <dbReference type="PROSITE" id="PS51898"/>
    </source>
</evidence>
<dbReference type="GO" id="GO:0003677">
    <property type="term" value="F:DNA binding"/>
    <property type="evidence" value="ECO:0007669"/>
    <property type="project" value="UniProtKB-UniRule"/>
</dbReference>
<feature type="compositionally biased region" description="Low complexity" evidence="6">
    <location>
        <begin position="290"/>
        <end position="317"/>
    </location>
</feature>
<keyword evidence="2" id="KW-0229">DNA integration</keyword>
<feature type="compositionally biased region" description="Basic residues" evidence="6">
    <location>
        <begin position="318"/>
        <end position="333"/>
    </location>
</feature>
<dbReference type="RefSeq" id="WP_363737951.1">
    <property type="nucleotide sequence ID" value="NZ_JBFBLY010000001.1"/>
</dbReference>
<dbReference type="GO" id="GO:0015074">
    <property type="term" value="P:DNA integration"/>
    <property type="evidence" value="ECO:0007669"/>
    <property type="project" value="UniProtKB-KW"/>
</dbReference>
<keyword evidence="4" id="KW-0233">DNA recombination</keyword>
<proteinExistence type="inferred from homology"/>
<sequence length="333" mass="36495">MTTFRVGYYEGGRFRQMPAMLSETGARRIKAIIEDPAQGPDVARRLLEAHADGAEDVPTLAQCLERYVEARAVRCSEGTLAGYRREAARTFLPRLGQLPVTAIDRPAVQDWIRWQMTQPTARSRAAAERAARAGTPAPPLEPVSPKTVRNAHSLLSSILYLAVQDGLIPTNPAHGQDLPADDVEEEKDIFTRSEWDRFYRAMTPHFQPLLALLITSGARWGEATALQVRDLDVDAGVIHVRRAWKKGAQGVVLGTPKTQRGRRAIMLPDHVVAMLAPLAAGRPPEDFLLTSPPAASSTARTSSSATGSPRSRPPASRRTSHRTRLGTRSPRGR</sequence>
<gene>
    <name evidence="9" type="ORF">M3A82_009035</name>
</gene>
<organism evidence="9 10">
    <name type="scientific">Micrococcus luteus</name>
    <name type="common">Micrococcus lysodeikticus</name>
    <dbReference type="NCBI Taxonomy" id="1270"/>
    <lineage>
        <taxon>Bacteria</taxon>
        <taxon>Bacillati</taxon>
        <taxon>Actinomycetota</taxon>
        <taxon>Actinomycetes</taxon>
        <taxon>Micrococcales</taxon>
        <taxon>Micrococcaceae</taxon>
        <taxon>Micrococcus</taxon>
    </lineage>
</organism>
<evidence type="ECO:0000259" key="8">
    <source>
        <dbReference type="PROSITE" id="PS51900"/>
    </source>
</evidence>
<keyword evidence="3 5" id="KW-0238">DNA-binding</keyword>
<feature type="domain" description="Core-binding (CB)" evidence="8">
    <location>
        <begin position="58"/>
        <end position="163"/>
    </location>
</feature>